<dbReference type="OrthoDB" id="10067129at2759"/>
<proteinExistence type="predicted"/>
<comment type="caution">
    <text evidence="1">The sequence shown here is derived from an EMBL/GenBank/DDBJ whole genome shotgun (WGS) entry which is preliminary data.</text>
</comment>
<dbReference type="InterPro" id="IPR053004">
    <property type="entry name" value="MAGUK_Signaling_Regulators"/>
</dbReference>
<dbReference type="PANTHER" id="PTHR46360:SF1">
    <property type="entry name" value="DISKS LARGE HOMOLOG 5"/>
    <property type="match status" value="1"/>
</dbReference>
<keyword evidence="2" id="KW-1185">Reference proteome</keyword>
<dbReference type="GO" id="GO:0035331">
    <property type="term" value="P:negative regulation of hippo signaling"/>
    <property type="evidence" value="ECO:0007669"/>
    <property type="project" value="TreeGrafter"/>
</dbReference>
<dbReference type="AlphaFoldDB" id="A0A4U8V029"/>
<evidence type="ECO:0000313" key="1">
    <source>
        <dbReference type="EMBL" id="TMS38589.1"/>
    </source>
</evidence>
<reference evidence="1 2" key="2">
    <citation type="journal article" date="2019" name="G3 (Bethesda)">
        <title>Hybrid Assembly of the Genome of the Entomopathogenic Nematode Steinernema carpocapsae Identifies the X-Chromosome.</title>
        <authorList>
            <person name="Serra L."/>
            <person name="Macchietto M."/>
            <person name="Macias-Munoz A."/>
            <person name="McGill C.J."/>
            <person name="Rodriguez I.M."/>
            <person name="Rodriguez B."/>
            <person name="Murad R."/>
            <person name="Mortazavi A."/>
        </authorList>
    </citation>
    <scope>NUCLEOTIDE SEQUENCE [LARGE SCALE GENOMIC DNA]</scope>
    <source>
        <strain evidence="1 2">ALL</strain>
    </source>
</reference>
<dbReference type="GO" id="GO:0005886">
    <property type="term" value="C:plasma membrane"/>
    <property type="evidence" value="ECO:0007669"/>
    <property type="project" value="TreeGrafter"/>
</dbReference>
<dbReference type="EMBL" id="AZBU02000001">
    <property type="protein sequence ID" value="TMS38589.1"/>
    <property type="molecule type" value="Genomic_DNA"/>
</dbReference>
<reference evidence="1 2" key="1">
    <citation type="journal article" date="2015" name="Genome Biol.">
        <title>Comparative genomics of Steinernema reveals deeply conserved gene regulatory networks.</title>
        <authorList>
            <person name="Dillman A.R."/>
            <person name="Macchietto M."/>
            <person name="Porter C.F."/>
            <person name="Rogers A."/>
            <person name="Williams B."/>
            <person name="Antoshechkin I."/>
            <person name="Lee M.M."/>
            <person name="Goodwin Z."/>
            <person name="Lu X."/>
            <person name="Lewis E.E."/>
            <person name="Goodrich-Blair H."/>
            <person name="Stock S.P."/>
            <person name="Adams B.J."/>
            <person name="Sternberg P.W."/>
            <person name="Mortazavi A."/>
        </authorList>
    </citation>
    <scope>NUCLEOTIDE SEQUENCE [LARGE SCALE GENOMIC DNA]</scope>
    <source>
        <strain evidence="1 2">ALL</strain>
    </source>
</reference>
<sequence>MRIYPILIRIKFKTVKQMKDFSEDICERLANKQAKERFEKAKEVDNEIEQLKLGVNNVIVSSQASSNARNALRHICGQIVSIVDHEQKRTVWVPKGRRILI</sequence>
<organism evidence="1 2">
    <name type="scientific">Steinernema carpocapsae</name>
    <name type="common">Entomopathogenic nematode</name>
    <dbReference type="NCBI Taxonomy" id="34508"/>
    <lineage>
        <taxon>Eukaryota</taxon>
        <taxon>Metazoa</taxon>
        <taxon>Ecdysozoa</taxon>
        <taxon>Nematoda</taxon>
        <taxon>Chromadorea</taxon>
        <taxon>Rhabditida</taxon>
        <taxon>Tylenchina</taxon>
        <taxon>Panagrolaimomorpha</taxon>
        <taxon>Strongyloidoidea</taxon>
        <taxon>Steinernematidae</taxon>
        <taxon>Steinernema</taxon>
    </lineage>
</organism>
<evidence type="ECO:0000313" key="2">
    <source>
        <dbReference type="Proteomes" id="UP000298663"/>
    </source>
</evidence>
<name>A0A4U8V029_STECR</name>
<dbReference type="PANTHER" id="PTHR46360">
    <property type="entry name" value="DISKS LARGE HOMOLOG 5"/>
    <property type="match status" value="1"/>
</dbReference>
<accession>A0A4U8V029</accession>
<dbReference type="InterPro" id="IPR027417">
    <property type="entry name" value="P-loop_NTPase"/>
</dbReference>
<dbReference type="STRING" id="34508.A0A4U8V029"/>
<gene>
    <name evidence="1" type="ORF">L596_005279</name>
</gene>
<dbReference type="Proteomes" id="UP000298663">
    <property type="component" value="Chromosome X"/>
</dbReference>
<protein>
    <submittedName>
        <fullName evidence="1">Uncharacterized protein</fullName>
    </submittedName>
</protein>
<dbReference type="Gene3D" id="3.40.50.300">
    <property type="entry name" value="P-loop containing nucleotide triphosphate hydrolases"/>
    <property type="match status" value="1"/>
</dbReference>
<dbReference type="EMBL" id="CM016762">
    <property type="protein sequence ID" value="TMS38589.1"/>
    <property type="molecule type" value="Genomic_DNA"/>
</dbReference>